<dbReference type="EMBL" id="BMYS01000031">
    <property type="protein sequence ID" value="GGW96513.1"/>
    <property type="molecule type" value="Genomic_DNA"/>
</dbReference>
<organism evidence="1 2">
    <name type="scientific">Advenella faeciporci</name>
    <dbReference type="NCBI Taxonomy" id="797535"/>
    <lineage>
        <taxon>Bacteria</taxon>
        <taxon>Pseudomonadati</taxon>
        <taxon>Pseudomonadota</taxon>
        <taxon>Betaproteobacteria</taxon>
        <taxon>Burkholderiales</taxon>
        <taxon>Alcaligenaceae</taxon>
    </lineage>
</organism>
<dbReference type="Proteomes" id="UP000608345">
    <property type="component" value="Unassembled WGS sequence"/>
</dbReference>
<reference evidence="1" key="2">
    <citation type="submission" date="2020-09" db="EMBL/GenBank/DDBJ databases">
        <authorList>
            <person name="Sun Q."/>
            <person name="Kim S."/>
        </authorList>
    </citation>
    <scope>NUCLEOTIDE SEQUENCE</scope>
    <source>
        <strain evidence="1">KCTC 23732</strain>
    </source>
</reference>
<comment type="caution">
    <text evidence="1">The sequence shown here is derived from an EMBL/GenBank/DDBJ whole genome shotgun (WGS) entry which is preliminary data.</text>
</comment>
<protein>
    <submittedName>
        <fullName evidence="1">Uncharacterized protein</fullName>
    </submittedName>
</protein>
<accession>A0A918JRN2</accession>
<proteinExistence type="predicted"/>
<name>A0A918JRN2_9BURK</name>
<reference evidence="1" key="1">
    <citation type="journal article" date="2014" name="Int. J. Syst. Evol. Microbiol.">
        <title>Complete genome sequence of Corynebacterium casei LMG S-19264T (=DSM 44701T), isolated from a smear-ripened cheese.</title>
        <authorList>
            <consortium name="US DOE Joint Genome Institute (JGI-PGF)"/>
            <person name="Walter F."/>
            <person name="Albersmeier A."/>
            <person name="Kalinowski J."/>
            <person name="Ruckert C."/>
        </authorList>
    </citation>
    <scope>NUCLEOTIDE SEQUENCE</scope>
    <source>
        <strain evidence="1">KCTC 23732</strain>
    </source>
</reference>
<dbReference type="RefSeq" id="WP_189386081.1">
    <property type="nucleotide sequence ID" value="NZ_BAABFY010000040.1"/>
</dbReference>
<gene>
    <name evidence="1" type="ORF">GCM10011450_27550</name>
</gene>
<sequence length="145" mass="16633">MVRKRKPVAQIKRSVETLEPNITTETHIVFSLKYLRDIDDIGQSLITWSEDEQKPLLGLMNKVQHISTLTIAQALQDQSIKIYGNFPAQDASDFKCPPNLTNEKQWGVIRNIGGQKARVAGFLKGSTFYVVYLDKEHRFWKSAKR</sequence>
<evidence type="ECO:0000313" key="2">
    <source>
        <dbReference type="Proteomes" id="UP000608345"/>
    </source>
</evidence>
<evidence type="ECO:0000313" key="1">
    <source>
        <dbReference type="EMBL" id="GGW96513.1"/>
    </source>
</evidence>
<dbReference type="AlphaFoldDB" id="A0A918JRN2"/>
<keyword evidence="2" id="KW-1185">Reference proteome</keyword>